<evidence type="ECO:0000313" key="1">
    <source>
        <dbReference type="EMBL" id="CAI5785738.1"/>
    </source>
</evidence>
<dbReference type="EMBL" id="OX395135">
    <property type="protein sequence ID" value="CAI5785738.1"/>
    <property type="molecule type" value="Genomic_DNA"/>
</dbReference>
<dbReference type="Proteomes" id="UP001178461">
    <property type="component" value="Chromosome 10"/>
</dbReference>
<keyword evidence="2" id="KW-1185">Reference proteome</keyword>
<protein>
    <submittedName>
        <fullName evidence="1">Uncharacterized protein</fullName>
    </submittedName>
</protein>
<reference evidence="1" key="1">
    <citation type="submission" date="2022-12" db="EMBL/GenBank/DDBJ databases">
        <authorList>
            <person name="Alioto T."/>
            <person name="Alioto T."/>
            <person name="Gomez Garrido J."/>
        </authorList>
    </citation>
    <scope>NUCLEOTIDE SEQUENCE</scope>
</reference>
<proteinExistence type="predicted"/>
<evidence type="ECO:0000313" key="2">
    <source>
        <dbReference type="Proteomes" id="UP001178461"/>
    </source>
</evidence>
<gene>
    <name evidence="1" type="ORF">PODLI_1B016407</name>
</gene>
<dbReference type="AlphaFoldDB" id="A0AA35PHK7"/>
<sequence length="181" mass="19950">MAYLPQHAGQAAAGAPGSGRLFLAFFLPLPPRPFSGAFLAGRFRQPEERTFHARRGSGSDPGAFARTCVWQHAQGRSPESQGCLGCCEPSAGSFGWSGAAGRSQGSLRLEHAAQHHMKLGWRQHHKKNLRAQGTYGENILSFIHIYLWKVNMPKIDALLQYDNRVFKCCNVRWGLLSGGEM</sequence>
<name>A0AA35PHK7_9SAUR</name>
<accession>A0AA35PHK7</accession>
<organism evidence="1 2">
    <name type="scientific">Podarcis lilfordi</name>
    <name type="common">Lilford's wall lizard</name>
    <dbReference type="NCBI Taxonomy" id="74358"/>
    <lineage>
        <taxon>Eukaryota</taxon>
        <taxon>Metazoa</taxon>
        <taxon>Chordata</taxon>
        <taxon>Craniata</taxon>
        <taxon>Vertebrata</taxon>
        <taxon>Euteleostomi</taxon>
        <taxon>Lepidosauria</taxon>
        <taxon>Squamata</taxon>
        <taxon>Bifurcata</taxon>
        <taxon>Unidentata</taxon>
        <taxon>Episquamata</taxon>
        <taxon>Laterata</taxon>
        <taxon>Lacertibaenia</taxon>
        <taxon>Lacertidae</taxon>
        <taxon>Podarcis</taxon>
    </lineage>
</organism>